<dbReference type="PROSITE" id="PS51184">
    <property type="entry name" value="JMJC"/>
    <property type="match status" value="1"/>
</dbReference>
<keyword evidence="6" id="KW-0539">Nucleus</keyword>
<keyword evidence="5" id="KW-0408">Iron</keyword>
<dbReference type="AlphaFoldDB" id="A0A8K0FVQ2"/>
<reference evidence="8" key="1">
    <citation type="submission" date="2019-08" db="EMBL/GenBank/DDBJ databases">
        <title>The genome of the North American firefly Photinus pyralis.</title>
        <authorList>
            <consortium name="Photinus pyralis genome working group"/>
            <person name="Fallon T.R."/>
            <person name="Sander Lower S.E."/>
            <person name="Weng J.-K."/>
        </authorList>
    </citation>
    <scope>NUCLEOTIDE SEQUENCE</scope>
    <source>
        <strain evidence="8">TRF0915ILg1</strain>
        <tissue evidence="8">Whole body</tissue>
    </source>
</reference>
<evidence type="ECO:0000259" key="7">
    <source>
        <dbReference type="PROSITE" id="PS51184"/>
    </source>
</evidence>
<evidence type="ECO:0000256" key="5">
    <source>
        <dbReference type="ARBA" id="ARBA00023004"/>
    </source>
</evidence>
<evidence type="ECO:0000313" key="9">
    <source>
        <dbReference type="Proteomes" id="UP000801492"/>
    </source>
</evidence>
<evidence type="ECO:0000256" key="6">
    <source>
        <dbReference type="ARBA" id="ARBA00023242"/>
    </source>
</evidence>
<name>A0A8K0FVQ2_IGNLU</name>
<proteinExistence type="predicted"/>
<evidence type="ECO:0000256" key="1">
    <source>
        <dbReference type="ARBA" id="ARBA00001954"/>
    </source>
</evidence>
<feature type="domain" description="JmjC" evidence="7">
    <location>
        <begin position="269"/>
        <end position="407"/>
    </location>
</feature>
<organism evidence="8 9">
    <name type="scientific">Ignelater luminosus</name>
    <name type="common">Cucubano</name>
    <name type="synonym">Pyrophorus luminosus</name>
    <dbReference type="NCBI Taxonomy" id="2038154"/>
    <lineage>
        <taxon>Eukaryota</taxon>
        <taxon>Metazoa</taxon>
        <taxon>Ecdysozoa</taxon>
        <taxon>Arthropoda</taxon>
        <taxon>Hexapoda</taxon>
        <taxon>Insecta</taxon>
        <taxon>Pterygota</taxon>
        <taxon>Neoptera</taxon>
        <taxon>Endopterygota</taxon>
        <taxon>Coleoptera</taxon>
        <taxon>Polyphaga</taxon>
        <taxon>Elateriformia</taxon>
        <taxon>Elateroidea</taxon>
        <taxon>Elateridae</taxon>
        <taxon>Agrypninae</taxon>
        <taxon>Pyrophorini</taxon>
        <taxon>Ignelater</taxon>
    </lineage>
</organism>
<dbReference type="PANTHER" id="PTHR12461">
    <property type="entry name" value="HYPOXIA-INDUCIBLE FACTOR 1 ALPHA INHIBITOR-RELATED"/>
    <property type="match status" value="1"/>
</dbReference>
<protein>
    <recommendedName>
        <fullName evidence="7">JmjC domain-containing protein</fullName>
    </recommendedName>
</protein>
<dbReference type="SMART" id="SM00558">
    <property type="entry name" value="JmjC"/>
    <property type="match status" value="1"/>
</dbReference>
<dbReference type="GO" id="GO:0051864">
    <property type="term" value="F:histone H3K36 demethylase activity"/>
    <property type="evidence" value="ECO:0007669"/>
    <property type="project" value="TreeGrafter"/>
</dbReference>
<sequence length="407" mass="46900">MNIFDDLLKLVKDELELKNCLQDLNRDIEYTFKECYDWCFKSNLSYDATILFKIDSLCDFLQDELNTGHWSEVPLSIRQAFSGTSYIKALIILKRPSDPINILQDALKCIDLGLLLGAPLKDNQDLLTQCATMLSKLLSQSHPKDERLNTINKRKSYSDHSNNFNSLPGEEICTLECPSLETFNSKHFVPQIPAKLQGCITHWPASEKWLNVNYLLKVAGDRTVPVEIGSHYTDESWTQRLMSLKDFIQTYYLGNSDTVGYLAQHNLFDQVSELKDDICIPEYCGLSRDYENSMEPDVNAWFGPKGTLSPLHFDPKDNLLAQVYGTKQILLFSPKDSEYLYPHDDKLLFNTAQVDPTKPDLLKYSNYCKAVPYKCLLETGEMLYIPPKWWHHVIALDNSFSVSFWWQ</sequence>
<evidence type="ECO:0000313" key="8">
    <source>
        <dbReference type="EMBL" id="KAF2878940.1"/>
    </source>
</evidence>
<dbReference type="OrthoDB" id="47172at2759"/>
<dbReference type="Pfam" id="PF13621">
    <property type="entry name" value="Cupin_8"/>
    <property type="match status" value="1"/>
</dbReference>
<gene>
    <name evidence="8" type="ORF">ILUMI_27213</name>
</gene>
<dbReference type="InterPro" id="IPR003347">
    <property type="entry name" value="JmjC_dom"/>
</dbReference>
<evidence type="ECO:0000256" key="2">
    <source>
        <dbReference type="ARBA" id="ARBA00004123"/>
    </source>
</evidence>
<comment type="caution">
    <text evidence="8">The sequence shown here is derived from an EMBL/GenBank/DDBJ whole genome shotgun (WGS) entry which is preliminary data.</text>
</comment>
<evidence type="ECO:0000256" key="3">
    <source>
        <dbReference type="ARBA" id="ARBA00022723"/>
    </source>
</evidence>
<evidence type="ECO:0000256" key="4">
    <source>
        <dbReference type="ARBA" id="ARBA00023002"/>
    </source>
</evidence>
<keyword evidence="4" id="KW-0560">Oxidoreductase</keyword>
<dbReference type="GO" id="GO:0005634">
    <property type="term" value="C:nucleus"/>
    <property type="evidence" value="ECO:0007669"/>
    <property type="project" value="UniProtKB-SubCell"/>
</dbReference>
<dbReference type="SUPFAM" id="SSF51197">
    <property type="entry name" value="Clavaminate synthase-like"/>
    <property type="match status" value="1"/>
</dbReference>
<comment type="cofactor">
    <cofactor evidence="1">
        <name>Fe(2+)</name>
        <dbReference type="ChEBI" id="CHEBI:29033"/>
    </cofactor>
</comment>
<keyword evidence="9" id="KW-1185">Reference proteome</keyword>
<dbReference type="GO" id="GO:0046872">
    <property type="term" value="F:metal ion binding"/>
    <property type="evidence" value="ECO:0007669"/>
    <property type="project" value="UniProtKB-KW"/>
</dbReference>
<comment type="subcellular location">
    <subcellularLocation>
        <location evidence="2">Nucleus</location>
    </subcellularLocation>
</comment>
<dbReference type="InterPro" id="IPR041667">
    <property type="entry name" value="Cupin_8"/>
</dbReference>
<dbReference type="PANTHER" id="PTHR12461:SF106">
    <property type="entry name" value="BIFUNCTIONAL PEPTIDASE AND ARGINYL-HYDROXYLASE JMJD5"/>
    <property type="match status" value="1"/>
</dbReference>
<keyword evidence="3" id="KW-0479">Metal-binding</keyword>
<dbReference type="Gene3D" id="2.60.120.650">
    <property type="entry name" value="Cupin"/>
    <property type="match status" value="1"/>
</dbReference>
<accession>A0A8K0FVQ2</accession>
<dbReference type="Proteomes" id="UP000801492">
    <property type="component" value="Unassembled WGS sequence"/>
</dbReference>
<dbReference type="EMBL" id="VTPC01091253">
    <property type="protein sequence ID" value="KAF2878940.1"/>
    <property type="molecule type" value="Genomic_DNA"/>
</dbReference>